<organism evidence="1 2">
    <name type="scientific">Melastoma candidum</name>
    <dbReference type="NCBI Taxonomy" id="119954"/>
    <lineage>
        <taxon>Eukaryota</taxon>
        <taxon>Viridiplantae</taxon>
        <taxon>Streptophyta</taxon>
        <taxon>Embryophyta</taxon>
        <taxon>Tracheophyta</taxon>
        <taxon>Spermatophyta</taxon>
        <taxon>Magnoliopsida</taxon>
        <taxon>eudicotyledons</taxon>
        <taxon>Gunneridae</taxon>
        <taxon>Pentapetalae</taxon>
        <taxon>rosids</taxon>
        <taxon>malvids</taxon>
        <taxon>Myrtales</taxon>
        <taxon>Melastomataceae</taxon>
        <taxon>Melastomatoideae</taxon>
        <taxon>Melastomateae</taxon>
        <taxon>Melastoma</taxon>
    </lineage>
</organism>
<proteinExistence type="predicted"/>
<sequence length="139" mass="15085">MQAAQFLTLPLPITRPTRGLGPSLSTSSPKLRAHGFNLVKTSAVVNDSLMVDYSSPVSVFPAEACEMIGGEACDVAMFPEVKLESQNKRSSTSKSKSSSMDSVDREYYDYNSQKTVFPGEACDDLGGEFCEAEYQSGDY</sequence>
<protein>
    <submittedName>
        <fullName evidence="1">Uncharacterized protein</fullName>
    </submittedName>
</protein>
<reference evidence="2" key="1">
    <citation type="journal article" date="2023" name="Front. Plant Sci.">
        <title>Chromosomal-level genome assembly of Melastoma candidum provides insights into trichome evolution.</title>
        <authorList>
            <person name="Zhong Y."/>
            <person name="Wu W."/>
            <person name="Sun C."/>
            <person name="Zou P."/>
            <person name="Liu Y."/>
            <person name="Dai S."/>
            <person name="Zhou R."/>
        </authorList>
    </citation>
    <scope>NUCLEOTIDE SEQUENCE [LARGE SCALE GENOMIC DNA]</scope>
</reference>
<accession>A0ACB9P2A9</accession>
<gene>
    <name evidence="1" type="ORF">MLD38_025440</name>
</gene>
<comment type="caution">
    <text evidence="1">The sequence shown here is derived from an EMBL/GenBank/DDBJ whole genome shotgun (WGS) entry which is preliminary data.</text>
</comment>
<dbReference type="Proteomes" id="UP001057402">
    <property type="component" value="Chromosome 7"/>
</dbReference>
<evidence type="ECO:0000313" key="2">
    <source>
        <dbReference type="Proteomes" id="UP001057402"/>
    </source>
</evidence>
<name>A0ACB9P2A9_9MYRT</name>
<dbReference type="EMBL" id="CM042886">
    <property type="protein sequence ID" value="KAI4340625.1"/>
    <property type="molecule type" value="Genomic_DNA"/>
</dbReference>
<evidence type="ECO:0000313" key="1">
    <source>
        <dbReference type="EMBL" id="KAI4340625.1"/>
    </source>
</evidence>
<keyword evidence="2" id="KW-1185">Reference proteome</keyword>